<dbReference type="SUPFAM" id="SSF48452">
    <property type="entry name" value="TPR-like"/>
    <property type="match status" value="2"/>
</dbReference>
<evidence type="ECO:0000256" key="1">
    <source>
        <dbReference type="PROSITE-ProRule" id="PRU00339"/>
    </source>
</evidence>
<protein>
    <recommendedName>
        <fullName evidence="5">Tetratricopeptide repeat protein</fullName>
    </recommendedName>
</protein>
<dbReference type="AlphaFoldDB" id="A0A975IX63"/>
<dbReference type="Gene3D" id="1.25.40.10">
    <property type="entry name" value="Tetratricopeptide repeat domain"/>
    <property type="match status" value="2"/>
</dbReference>
<dbReference type="KEGG" id="caul:KCG34_04065"/>
<dbReference type="PANTHER" id="PTHR45588">
    <property type="entry name" value="TPR DOMAIN-CONTAINING PROTEIN"/>
    <property type="match status" value="1"/>
</dbReference>
<keyword evidence="1" id="KW-0802">TPR repeat</keyword>
<feature type="signal peptide" evidence="2">
    <location>
        <begin position="1"/>
        <end position="20"/>
    </location>
</feature>
<dbReference type="InterPro" id="IPR011990">
    <property type="entry name" value="TPR-like_helical_dom_sf"/>
</dbReference>
<dbReference type="EMBL" id="CP073078">
    <property type="protein sequence ID" value="QUD89071.1"/>
    <property type="molecule type" value="Genomic_DNA"/>
</dbReference>
<accession>A0A975IX63</accession>
<evidence type="ECO:0000313" key="3">
    <source>
        <dbReference type="EMBL" id="QUD89071.1"/>
    </source>
</evidence>
<organism evidence="3 4">
    <name type="scientific">Phenylobacterium montanum</name>
    <dbReference type="NCBI Taxonomy" id="2823693"/>
    <lineage>
        <taxon>Bacteria</taxon>
        <taxon>Pseudomonadati</taxon>
        <taxon>Pseudomonadota</taxon>
        <taxon>Alphaproteobacteria</taxon>
        <taxon>Caulobacterales</taxon>
        <taxon>Caulobacteraceae</taxon>
        <taxon>Phenylobacterium</taxon>
    </lineage>
</organism>
<dbReference type="SMART" id="SM00028">
    <property type="entry name" value="TPR"/>
    <property type="match status" value="3"/>
</dbReference>
<dbReference type="Proteomes" id="UP000676409">
    <property type="component" value="Chromosome"/>
</dbReference>
<dbReference type="PROSITE" id="PS50005">
    <property type="entry name" value="TPR"/>
    <property type="match status" value="1"/>
</dbReference>
<evidence type="ECO:0008006" key="5">
    <source>
        <dbReference type="Google" id="ProtNLM"/>
    </source>
</evidence>
<feature type="repeat" description="TPR" evidence="1">
    <location>
        <begin position="67"/>
        <end position="100"/>
    </location>
</feature>
<evidence type="ECO:0000256" key="2">
    <source>
        <dbReference type="SAM" id="SignalP"/>
    </source>
</evidence>
<name>A0A975IX63_9CAUL</name>
<reference evidence="3" key="1">
    <citation type="submission" date="2021-04" db="EMBL/GenBank/DDBJ databases">
        <title>The complete genome sequence of Caulobacter sp. S6.</title>
        <authorList>
            <person name="Tang Y."/>
            <person name="Ouyang W."/>
            <person name="Liu Q."/>
            <person name="Huang B."/>
            <person name="Guo Z."/>
            <person name="Lei P."/>
        </authorList>
    </citation>
    <scope>NUCLEOTIDE SEQUENCE</scope>
    <source>
        <strain evidence="3">S6</strain>
    </source>
</reference>
<sequence>MKISGLAAGLALASAPMAVASDAVSHRAIGYICSAEHPVAAGGERRLVRVPGVGSGGFPVATRSHEAQAWFDYGMQLAHAFYHDDAKAAFKRAAELDPTCAMCVWGQAWAAGPTINFDISADETKAAAALADKAFALGAGESAKNRGLLQALKLRYGADTAASDLAFAKAVDALSRTYPDDAEVAILTSDAWLIVASSHEDFQGVPRAVSVLEPVLRRDPNNTGAIHFYIHATEFNGEPALALPYAERLGRLAPGASHLVHMASHTFFRVGRYEDAATSNAAAIASDGAYLQATRDARPQGQVRYHGHDLRFGLSGAMAAGDGPLALRLADHEAYAYPAAAHVPGAQSMAGWALVAYGRFAPGRALAMPDPGAAAPLTEALRHYARGEAFAAKGDSAGVLAEAAQSGPSKEAVDAAPAYVRDATSAVLKIAQLTLKGRAAMLQGDHQGAIAAYQAAVQLQDKNLSDWQLSDPPQWWYPERRSLAAALLAAGEPARAAEEARKALKTWPEEPLTLQVLAKAELAAGQNAAAKRDAARASRGWRGPPVSLARL</sequence>
<feature type="chain" id="PRO_5038053516" description="Tetratricopeptide repeat protein" evidence="2">
    <location>
        <begin position="21"/>
        <end position="551"/>
    </location>
</feature>
<dbReference type="InterPro" id="IPR019734">
    <property type="entry name" value="TPR_rpt"/>
</dbReference>
<dbReference type="PANTHER" id="PTHR45588:SF1">
    <property type="entry name" value="WW DOMAIN-CONTAINING PROTEIN"/>
    <property type="match status" value="1"/>
</dbReference>
<dbReference type="RefSeq" id="WP_211939121.1">
    <property type="nucleotide sequence ID" value="NZ_CP073078.1"/>
</dbReference>
<keyword evidence="4" id="KW-1185">Reference proteome</keyword>
<gene>
    <name evidence="3" type="ORF">KCG34_04065</name>
</gene>
<keyword evidence="2" id="KW-0732">Signal</keyword>
<proteinExistence type="predicted"/>
<evidence type="ECO:0000313" key="4">
    <source>
        <dbReference type="Proteomes" id="UP000676409"/>
    </source>
</evidence>